<reference evidence="5 6" key="1">
    <citation type="submission" date="2015-11" db="EMBL/GenBank/DDBJ databases">
        <title>Whole-Genome Sequence of Candidatus Oderbacter manganicum from the National Park Lower Oder Valley, Germany.</title>
        <authorList>
            <person name="Braun B."/>
            <person name="Liere K."/>
            <person name="Szewzyk U."/>
        </authorList>
    </citation>
    <scope>NUCLEOTIDE SEQUENCE [LARGE SCALE GENOMIC DNA]</scope>
    <source>
        <strain evidence="5 6">OTSz_A_272</strain>
    </source>
</reference>
<dbReference type="SUPFAM" id="SSF46785">
    <property type="entry name" value="Winged helix' DNA-binding domain"/>
    <property type="match status" value="1"/>
</dbReference>
<evidence type="ECO:0000256" key="3">
    <source>
        <dbReference type="ARBA" id="ARBA00023163"/>
    </source>
</evidence>
<dbReference type="InterPro" id="IPR036388">
    <property type="entry name" value="WH-like_DNA-bd_sf"/>
</dbReference>
<dbReference type="EMBL" id="CP013244">
    <property type="protein sequence ID" value="ANP47070.1"/>
    <property type="molecule type" value="Genomic_DNA"/>
</dbReference>
<keyword evidence="6" id="KW-1185">Reference proteome</keyword>
<dbReference type="Gene3D" id="1.10.10.10">
    <property type="entry name" value="Winged helix-like DNA-binding domain superfamily/Winged helix DNA-binding domain"/>
    <property type="match status" value="1"/>
</dbReference>
<proteinExistence type="predicted"/>
<dbReference type="InterPro" id="IPR036390">
    <property type="entry name" value="WH_DNA-bd_sf"/>
</dbReference>
<dbReference type="InterPro" id="IPR000835">
    <property type="entry name" value="HTH_MarR-typ"/>
</dbReference>
<accession>A0A1B1AKM7</accession>
<evidence type="ECO:0000259" key="4">
    <source>
        <dbReference type="PROSITE" id="PS50995"/>
    </source>
</evidence>
<dbReference type="GO" id="GO:0003700">
    <property type="term" value="F:DNA-binding transcription factor activity"/>
    <property type="evidence" value="ECO:0007669"/>
    <property type="project" value="InterPro"/>
</dbReference>
<dbReference type="STRING" id="1759059.ATE48_14670"/>
<keyword evidence="1" id="KW-0805">Transcription regulation</keyword>
<dbReference type="GO" id="GO:0003677">
    <property type="term" value="F:DNA binding"/>
    <property type="evidence" value="ECO:0007669"/>
    <property type="project" value="UniProtKB-KW"/>
</dbReference>
<dbReference type="SMART" id="SM00347">
    <property type="entry name" value="HTH_MARR"/>
    <property type="match status" value="1"/>
</dbReference>
<dbReference type="KEGG" id="cbot:ATE48_14670"/>
<dbReference type="RefSeq" id="WP_066772741.1">
    <property type="nucleotide sequence ID" value="NZ_CP013244.1"/>
</dbReference>
<evidence type="ECO:0000313" key="6">
    <source>
        <dbReference type="Proteomes" id="UP000092498"/>
    </source>
</evidence>
<organism evidence="5 6">
    <name type="scientific">Candidatus Viadribacter manganicus</name>
    <dbReference type="NCBI Taxonomy" id="1759059"/>
    <lineage>
        <taxon>Bacteria</taxon>
        <taxon>Pseudomonadati</taxon>
        <taxon>Pseudomonadota</taxon>
        <taxon>Alphaproteobacteria</taxon>
        <taxon>Hyphomonadales</taxon>
        <taxon>Hyphomonadaceae</taxon>
        <taxon>Candidatus Viadribacter</taxon>
    </lineage>
</organism>
<dbReference type="InterPro" id="IPR052526">
    <property type="entry name" value="HTH-type_Bedaq_tolerance"/>
</dbReference>
<evidence type="ECO:0000313" key="5">
    <source>
        <dbReference type="EMBL" id="ANP47070.1"/>
    </source>
</evidence>
<dbReference type="PRINTS" id="PR00598">
    <property type="entry name" value="HTHMARR"/>
</dbReference>
<dbReference type="OrthoDB" id="582199at2"/>
<gene>
    <name evidence="5" type="ORF">ATE48_14670</name>
</gene>
<feature type="domain" description="HTH marR-type" evidence="4">
    <location>
        <begin position="6"/>
        <end position="141"/>
    </location>
</feature>
<dbReference type="InParanoid" id="A0A1B1AKM7"/>
<dbReference type="InterPro" id="IPR023187">
    <property type="entry name" value="Tscrpt_reg_MarR-type_CS"/>
</dbReference>
<protein>
    <recommendedName>
        <fullName evidence="4">HTH marR-type domain-containing protein</fullName>
    </recommendedName>
</protein>
<dbReference type="PROSITE" id="PS50995">
    <property type="entry name" value="HTH_MARR_2"/>
    <property type="match status" value="1"/>
</dbReference>
<keyword evidence="2" id="KW-0238">DNA-binding</keyword>
<sequence>MSRTDSLEVATALHRAAIHLLRAVRVADDETGVSAPKLSALSVLTFAGPSSLSALAKAEQVTPATMSRLVSDLEVDGLVAKRVDREDKRGVRIEVTAKGRVLMDQGRKRRLALLNKRVAKLSREERAQLADAALLMQRVAAAAE</sequence>
<evidence type="ECO:0000256" key="1">
    <source>
        <dbReference type="ARBA" id="ARBA00023015"/>
    </source>
</evidence>
<dbReference type="AlphaFoldDB" id="A0A1B1AKM7"/>
<dbReference type="Proteomes" id="UP000092498">
    <property type="component" value="Chromosome"/>
</dbReference>
<dbReference type="PANTHER" id="PTHR39515:SF2">
    <property type="entry name" value="HTH-TYPE TRANSCRIPTIONAL REGULATOR RV0880"/>
    <property type="match status" value="1"/>
</dbReference>
<name>A0A1B1AKM7_9PROT</name>
<dbReference type="Pfam" id="PF01047">
    <property type="entry name" value="MarR"/>
    <property type="match status" value="1"/>
</dbReference>
<dbReference type="PROSITE" id="PS01117">
    <property type="entry name" value="HTH_MARR_1"/>
    <property type="match status" value="1"/>
</dbReference>
<keyword evidence="3" id="KW-0804">Transcription</keyword>
<dbReference type="PANTHER" id="PTHR39515">
    <property type="entry name" value="CONSERVED PROTEIN"/>
    <property type="match status" value="1"/>
</dbReference>
<evidence type="ECO:0000256" key="2">
    <source>
        <dbReference type="ARBA" id="ARBA00023125"/>
    </source>
</evidence>